<organism evidence="1 2">
    <name type="scientific">Inhella proteolytica</name>
    <dbReference type="NCBI Taxonomy" id="2795029"/>
    <lineage>
        <taxon>Bacteria</taxon>
        <taxon>Pseudomonadati</taxon>
        <taxon>Pseudomonadota</taxon>
        <taxon>Betaproteobacteria</taxon>
        <taxon>Burkholderiales</taxon>
        <taxon>Sphaerotilaceae</taxon>
        <taxon>Inhella</taxon>
    </lineage>
</organism>
<dbReference type="Proteomes" id="UP000613266">
    <property type="component" value="Unassembled WGS sequence"/>
</dbReference>
<dbReference type="Pfam" id="PF07277">
    <property type="entry name" value="SapC"/>
    <property type="match status" value="1"/>
</dbReference>
<dbReference type="RefSeq" id="WP_198109825.1">
    <property type="nucleotide sequence ID" value="NZ_JAEDAK010000002.1"/>
</dbReference>
<sequence>MRAALLNNLDHQALRLRPLTRQSAPALPGALPTVPAEFRLLQAHYPILFQAAGDSFQPVALLGLEQGQNLFLTDTGWDAAHLPWALERQPLLVGREGSQAVVHIDLDHPLLSEREGEPLFLPHGGQAPLLERRVAVLQALHQGLEELPGFIEALCRLDLLEPLHFDVDQPDGSVRRLSGYHGIHEERLAALPGAAVAALHEAGHWLPIAMALASLGRLRDLVEREARQRG</sequence>
<accession>A0A931J3H1</accession>
<evidence type="ECO:0000313" key="2">
    <source>
        <dbReference type="Proteomes" id="UP000613266"/>
    </source>
</evidence>
<comment type="caution">
    <text evidence="1">The sequence shown here is derived from an EMBL/GenBank/DDBJ whole genome shotgun (WGS) entry which is preliminary data.</text>
</comment>
<protein>
    <submittedName>
        <fullName evidence="1">SapC family protein</fullName>
    </submittedName>
</protein>
<name>A0A931J3H1_9BURK</name>
<keyword evidence="2" id="KW-1185">Reference proteome</keyword>
<dbReference type="EMBL" id="JAEDAK010000002">
    <property type="protein sequence ID" value="MBH9576222.1"/>
    <property type="molecule type" value="Genomic_DNA"/>
</dbReference>
<proteinExistence type="predicted"/>
<dbReference type="InterPro" id="IPR010836">
    <property type="entry name" value="SapC"/>
</dbReference>
<dbReference type="AlphaFoldDB" id="A0A931J3H1"/>
<reference evidence="1" key="1">
    <citation type="submission" date="2020-12" db="EMBL/GenBank/DDBJ databases">
        <title>The genome sequence of Inhella sp. 1Y17.</title>
        <authorList>
            <person name="Liu Y."/>
        </authorList>
    </citation>
    <scope>NUCLEOTIDE SEQUENCE</scope>
    <source>
        <strain evidence="1">1Y17</strain>
    </source>
</reference>
<evidence type="ECO:0000313" key="1">
    <source>
        <dbReference type="EMBL" id="MBH9576222.1"/>
    </source>
</evidence>
<gene>
    <name evidence="1" type="ORF">I7X39_04800</name>
</gene>